<name>A0AAE0GWF9_9CHLO</name>
<feature type="region of interest" description="Disordered" evidence="1">
    <location>
        <begin position="1"/>
        <end position="22"/>
    </location>
</feature>
<dbReference type="EMBL" id="LGRX02001728">
    <property type="protein sequence ID" value="KAK3285640.1"/>
    <property type="molecule type" value="Genomic_DNA"/>
</dbReference>
<dbReference type="Proteomes" id="UP001190700">
    <property type="component" value="Unassembled WGS sequence"/>
</dbReference>
<reference evidence="2 3" key="1">
    <citation type="journal article" date="2015" name="Genome Biol. Evol.">
        <title>Comparative Genomics of a Bacterivorous Green Alga Reveals Evolutionary Causalities and Consequences of Phago-Mixotrophic Mode of Nutrition.</title>
        <authorList>
            <person name="Burns J.A."/>
            <person name="Paasch A."/>
            <person name="Narechania A."/>
            <person name="Kim E."/>
        </authorList>
    </citation>
    <scope>NUCLEOTIDE SEQUENCE [LARGE SCALE GENOMIC DNA]</scope>
    <source>
        <strain evidence="2 3">PLY_AMNH</strain>
    </source>
</reference>
<feature type="region of interest" description="Disordered" evidence="1">
    <location>
        <begin position="167"/>
        <end position="228"/>
    </location>
</feature>
<keyword evidence="3" id="KW-1185">Reference proteome</keyword>
<comment type="caution">
    <text evidence="2">The sequence shown here is derived from an EMBL/GenBank/DDBJ whole genome shotgun (WGS) entry which is preliminary data.</text>
</comment>
<evidence type="ECO:0000313" key="2">
    <source>
        <dbReference type="EMBL" id="KAK3285640.1"/>
    </source>
</evidence>
<organism evidence="2 3">
    <name type="scientific">Cymbomonas tetramitiformis</name>
    <dbReference type="NCBI Taxonomy" id="36881"/>
    <lineage>
        <taxon>Eukaryota</taxon>
        <taxon>Viridiplantae</taxon>
        <taxon>Chlorophyta</taxon>
        <taxon>Pyramimonadophyceae</taxon>
        <taxon>Pyramimonadales</taxon>
        <taxon>Pyramimonadaceae</taxon>
        <taxon>Cymbomonas</taxon>
    </lineage>
</organism>
<accession>A0AAE0GWF9</accession>
<feature type="compositionally biased region" description="Polar residues" evidence="1">
    <location>
        <begin position="213"/>
        <end position="223"/>
    </location>
</feature>
<evidence type="ECO:0000256" key="1">
    <source>
        <dbReference type="SAM" id="MobiDB-lite"/>
    </source>
</evidence>
<gene>
    <name evidence="2" type="ORF">CYMTET_6759</name>
</gene>
<proteinExistence type="predicted"/>
<sequence>MGNQASAEGAEEGEEPPKPQLKASQRVCATVEFTDFIPNIFESQDASSLTKLKKGIRALEECKQRFPELWTELQEILLMRDRVAYEMIVLEDFRDRFSLLWSLSHLERYEELGSDLQALERKHMKLRIQNDPAFAELKQSMKLKPTLSGNNLTAEEHLDQVVDELMASESPAQSPVAPATLPFAGKEKGVSSPVPSGMKFPETPRDEGPESAQVPSATLTVSESPRPPPIEFNGVAVLLPEDAYDLGEGVEAETSFTPGYRVYFQRIPEFLALQCMHRVKKSDRPVCMSQAMRAIQHQRGLLGIVGGCSSLVAYQCMARHTASVPVFMTPLVTVGTARAAFPGKVLVVTSVPEQLQMMADTLHAMCRIDLTNPNHFEITGLGDVDWLDEDGQKRQVLGVPSLPEIRSAAGMASVCRHVQEICNHDPRIQVVVLECGALQPGMPCLREQLNKPVFDGTTCLEFFRSSTNIASWTRKAWPPYDQDQWNERFLDIAGKGAAARGFGGGARSSVESPRRGRREVKVIGVLCIGTLPHGGDTALVHTRQVDSLGFQYAFRTVQGLTKSMLPVNPSDIAIDLQMALRFAIADLETIPGLCAITGCASALMSLEGLAREMARVPVFLSSLVQLPAVHAAFFNRETVLVVTDASDLLLAADPLLTQLYDVDLKDADCYLIAGIDQMGEKDYVNFSSAGIQPDSPRLRMVNSKVTDRVLRICSEDETIKAIVVESPSLLQCADCLRKTAGKPIFDFSTCITLMLHAAQGYFDSQISLTDDDAEEPFDLSQLENELSASQPAEEFLANLSEDEFFESRQRGMQSELSESQLDSELCNNFNIDGANSSRH</sequence>
<dbReference type="AlphaFoldDB" id="A0AAE0GWF9"/>
<protein>
    <submittedName>
        <fullName evidence="2">Uncharacterized protein</fullName>
    </submittedName>
</protein>
<evidence type="ECO:0000313" key="3">
    <source>
        <dbReference type="Proteomes" id="UP001190700"/>
    </source>
</evidence>